<feature type="transmembrane region" description="Helical" evidence="1">
    <location>
        <begin position="82"/>
        <end position="102"/>
    </location>
</feature>
<feature type="transmembrane region" description="Helical" evidence="1">
    <location>
        <begin position="114"/>
        <end position="131"/>
    </location>
</feature>
<reference evidence="3" key="1">
    <citation type="journal article" date="2016" name="Genome Announc.">
        <title>Draft Genome Sequences of Five Rapidly Growing Mycobacterium Species, M. thermoresistibile, M. fortuitum subsp. acetamidolyticum, M. canariasense, M. brisbanense, and M. novocastrense.</title>
        <authorList>
            <person name="Katahira K."/>
            <person name="Ogura Y."/>
            <person name="Gotoh Y."/>
            <person name="Hayashi T."/>
        </authorList>
    </citation>
    <scope>NUCLEOTIDE SEQUENCE [LARGE SCALE GENOMIC DNA]</scope>
    <source>
        <strain evidence="3">JCM15298</strain>
    </source>
</reference>
<keyword evidence="2" id="KW-0645">Protease</keyword>
<evidence type="ECO:0000313" key="3">
    <source>
        <dbReference type="Proteomes" id="UP000069443"/>
    </source>
</evidence>
<dbReference type="Proteomes" id="UP000069443">
    <property type="component" value="Unassembled WGS sequence"/>
</dbReference>
<dbReference type="EMBL" id="BCSY01000111">
    <property type="protein sequence ID" value="GAS98881.1"/>
    <property type="molecule type" value="Genomic_DNA"/>
</dbReference>
<feature type="transmembrane region" description="Helical" evidence="1">
    <location>
        <begin position="52"/>
        <end position="70"/>
    </location>
</feature>
<dbReference type="RefSeq" id="WP_062659637.1">
    <property type="nucleotide sequence ID" value="NZ_BCSY01000111.1"/>
</dbReference>
<comment type="caution">
    <text evidence="2">The sequence shown here is derived from an EMBL/GenBank/DDBJ whole genome shotgun (WGS) entry which is preliminary data.</text>
</comment>
<keyword evidence="1" id="KW-0472">Membrane</keyword>
<evidence type="ECO:0000313" key="2">
    <source>
        <dbReference type="EMBL" id="GAS98881.1"/>
    </source>
</evidence>
<keyword evidence="1" id="KW-1133">Transmembrane helix</keyword>
<keyword evidence="2" id="KW-0378">Hydrolase</keyword>
<sequence>MTALGAAIISRNARALGWIATAFGATIIASHVESGSTRWTAAAWTYALEVPGSPATWGAVILAAGLALLYGCRRESIRARLLGARIAFLWFCALDAAAVLAFTSDMLDNPVDTVNPLAVIAWTCFAVMYRLHIKDENRRA</sequence>
<keyword evidence="2" id="KW-0482">Metalloprotease</keyword>
<name>A0A100WIT4_MYCCR</name>
<accession>A0A100WIT4</accession>
<dbReference type="GO" id="GO:0006508">
    <property type="term" value="P:proteolysis"/>
    <property type="evidence" value="ECO:0007669"/>
    <property type="project" value="UniProtKB-KW"/>
</dbReference>
<gene>
    <name evidence="2" type="ORF">RMCC_5846</name>
</gene>
<organism evidence="2 3">
    <name type="scientific">Mycolicibacterium canariasense</name>
    <name type="common">Mycobacterium canariasense</name>
    <dbReference type="NCBI Taxonomy" id="228230"/>
    <lineage>
        <taxon>Bacteria</taxon>
        <taxon>Bacillati</taxon>
        <taxon>Actinomycetota</taxon>
        <taxon>Actinomycetes</taxon>
        <taxon>Mycobacteriales</taxon>
        <taxon>Mycobacteriaceae</taxon>
        <taxon>Mycolicibacterium</taxon>
    </lineage>
</organism>
<keyword evidence="3" id="KW-1185">Reference proteome</keyword>
<keyword evidence="1" id="KW-0812">Transmembrane</keyword>
<reference evidence="3" key="2">
    <citation type="submission" date="2016-02" db="EMBL/GenBank/DDBJ databases">
        <title>Draft genome sequence of five rapidly growing Mycobacterium species.</title>
        <authorList>
            <person name="Katahira K."/>
            <person name="Gotou Y."/>
            <person name="Iida K."/>
            <person name="Ogura Y."/>
            <person name="Hayashi T."/>
        </authorList>
    </citation>
    <scope>NUCLEOTIDE SEQUENCE [LARGE SCALE GENOMIC DNA]</scope>
    <source>
        <strain evidence="3">JCM15298</strain>
    </source>
</reference>
<protein>
    <submittedName>
        <fullName evidence="2">M6 family metalloprotease domain protein</fullName>
    </submittedName>
</protein>
<dbReference type="GO" id="GO:0008237">
    <property type="term" value="F:metallopeptidase activity"/>
    <property type="evidence" value="ECO:0007669"/>
    <property type="project" value="UniProtKB-KW"/>
</dbReference>
<evidence type="ECO:0000256" key="1">
    <source>
        <dbReference type="SAM" id="Phobius"/>
    </source>
</evidence>
<proteinExistence type="predicted"/>
<feature type="transmembrane region" description="Helical" evidence="1">
    <location>
        <begin position="12"/>
        <end position="32"/>
    </location>
</feature>
<dbReference type="AlphaFoldDB" id="A0A100WIT4"/>
<dbReference type="STRING" id="228230.RMCC_5846"/>